<dbReference type="RefSeq" id="WP_324178817.1">
    <property type="nucleotide sequence ID" value="NZ_JAYKLX010000002.1"/>
</dbReference>
<gene>
    <name evidence="5" type="ORF">U6A24_04875</name>
</gene>
<keyword evidence="6" id="KW-1185">Reference proteome</keyword>
<dbReference type="InterPro" id="IPR011047">
    <property type="entry name" value="Quinoprotein_ADH-like_sf"/>
</dbReference>
<keyword evidence="2" id="KW-1133">Transmembrane helix</keyword>
<dbReference type="InterPro" id="IPR016032">
    <property type="entry name" value="Sig_transdc_resp-reg_C-effctor"/>
</dbReference>
<organism evidence="5 6">
    <name type="scientific">Aquimarina gracilis</name>
    <dbReference type="NCBI Taxonomy" id="874422"/>
    <lineage>
        <taxon>Bacteria</taxon>
        <taxon>Pseudomonadati</taxon>
        <taxon>Bacteroidota</taxon>
        <taxon>Flavobacteriia</taxon>
        <taxon>Flavobacteriales</taxon>
        <taxon>Flavobacteriaceae</taxon>
        <taxon>Aquimarina</taxon>
    </lineage>
</organism>
<name>A0ABU5ZS41_9FLAO</name>
<feature type="domain" description="Two component regulator three Y" evidence="4">
    <location>
        <begin position="690"/>
        <end position="751"/>
    </location>
</feature>
<feature type="signal peptide" evidence="3">
    <location>
        <begin position="1"/>
        <end position="21"/>
    </location>
</feature>
<evidence type="ECO:0000313" key="5">
    <source>
        <dbReference type="EMBL" id="MEB3344779.1"/>
    </source>
</evidence>
<keyword evidence="3" id="KW-0732">Signal</keyword>
<dbReference type="Gene3D" id="2.130.10.10">
    <property type="entry name" value="YVTN repeat-like/Quinoprotein amine dehydrogenase"/>
    <property type="match status" value="2"/>
</dbReference>
<accession>A0ABU5ZS41</accession>
<dbReference type="Gene3D" id="2.60.40.10">
    <property type="entry name" value="Immunoglobulins"/>
    <property type="match status" value="1"/>
</dbReference>
<evidence type="ECO:0000259" key="4">
    <source>
        <dbReference type="Pfam" id="PF07495"/>
    </source>
</evidence>
<keyword evidence="1" id="KW-0175">Coiled coil</keyword>
<feature type="transmembrane region" description="Helical" evidence="2">
    <location>
        <begin position="759"/>
        <end position="777"/>
    </location>
</feature>
<dbReference type="InterPro" id="IPR011123">
    <property type="entry name" value="Y_Y_Y"/>
</dbReference>
<evidence type="ECO:0000256" key="3">
    <source>
        <dbReference type="SAM" id="SignalP"/>
    </source>
</evidence>
<dbReference type="Gene3D" id="1.10.10.10">
    <property type="entry name" value="Winged helix-like DNA-binding domain superfamily/Winged helix DNA-binding domain"/>
    <property type="match status" value="1"/>
</dbReference>
<keyword evidence="2" id="KW-0812">Transmembrane</keyword>
<feature type="coiled-coil region" evidence="1">
    <location>
        <begin position="796"/>
        <end position="835"/>
    </location>
</feature>
<dbReference type="InterPro" id="IPR036388">
    <property type="entry name" value="WH-like_DNA-bd_sf"/>
</dbReference>
<evidence type="ECO:0000256" key="1">
    <source>
        <dbReference type="SAM" id="Coils"/>
    </source>
</evidence>
<dbReference type="SUPFAM" id="SSF46894">
    <property type="entry name" value="C-terminal effector domain of the bipartite response regulators"/>
    <property type="match status" value="1"/>
</dbReference>
<dbReference type="Proteomes" id="UP001327027">
    <property type="component" value="Unassembled WGS sequence"/>
</dbReference>
<reference evidence="5 6" key="1">
    <citation type="journal article" date="2013" name="Int. J. Syst. Evol. Microbiol.">
        <title>Aquimarina gracilis sp. nov., isolated from the gut microflora of a mussel, Mytilus coruscus, and emended description of Aquimarina spongiae.</title>
        <authorList>
            <person name="Park S.C."/>
            <person name="Choe H.N."/>
            <person name="Baik K.S."/>
            <person name="Seong C.N."/>
        </authorList>
    </citation>
    <scope>NUCLEOTIDE SEQUENCE [LARGE SCALE GENOMIC DNA]</scope>
    <source>
        <strain evidence="5 6">PSC32</strain>
    </source>
</reference>
<dbReference type="SUPFAM" id="SSF50998">
    <property type="entry name" value="Quinoprotein alcohol dehydrogenase-like"/>
    <property type="match status" value="1"/>
</dbReference>
<dbReference type="InterPro" id="IPR015943">
    <property type="entry name" value="WD40/YVTN_repeat-like_dom_sf"/>
</dbReference>
<proteinExistence type="predicted"/>
<evidence type="ECO:0000313" key="6">
    <source>
        <dbReference type="Proteomes" id="UP001327027"/>
    </source>
</evidence>
<dbReference type="Pfam" id="PF07495">
    <property type="entry name" value="Y_Y_Y"/>
    <property type="match status" value="1"/>
</dbReference>
<feature type="chain" id="PRO_5046512111" evidence="3">
    <location>
        <begin position="22"/>
        <end position="971"/>
    </location>
</feature>
<dbReference type="EMBL" id="JAYKLX010000002">
    <property type="protein sequence ID" value="MEB3344779.1"/>
    <property type="molecule type" value="Genomic_DNA"/>
</dbReference>
<protein>
    <submittedName>
        <fullName evidence="5">Triple tyrosine motif-containing protein</fullName>
    </submittedName>
</protein>
<evidence type="ECO:0000256" key="2">
    <source>
        <dbReference type="SAM" id="Phobius"/>
    </source>
</evidence>
<sequence>MPRLTRLALFLLCFSIGSGNAQNSWKKVSEVKNYANNEIDKAAPKTFDITQGSNGIVYFANEYGLLEFTSNTWKILLQPKNRSSINSLLSYGDRIYVGSNNEIGYAARNRFDQTYYVSLNHLLPKKSTSFSQVWGIFEIQNNIYFCSDQQIIKYDITKNKLISISSKGGFKYAAKISNRLLILDNSNRISILIEDKLETVYTPDYFSKYTIDRILPYNNASFLIFTAKNGAFTLKNKKLEPWGNSENFSFQNTNISSGILLNNEIYCIGTTNNGVLFFDKKGKLLQQLNRDNKLLSNTVLDLFIDQSENLWVTLEGSISYIELKSPFYTLSENEGILGSTYDVKKYKNTLYVATSNGLYYSNWPQNGHTDSFSKVTGVEGQIWNLSILNDQLFIGAHNGSYILQNNNAVPISNIKGGWNFNTIPGNKNLILQGTYSGLVVYQKSEDGWKICNKVIGFDETAREVHFEGKYDIWISHGYKGIYRVRLNEDYSKVIETTLYDQKKGFPGNLFISLLDINDQQLFGTQLGIYRYDSKVDSMIIDNKYTSILTNHHLVRRLSNISENEVLFIQGYDRDDDIGIINFSPNGDHTTHRVPFQRLKSLLIPAFEKFIHFDNGDIGFTSKNGLIIYRKDVRSDYNKEYSTLVRNVKIKDSIVYGNVEDYVTDIRKDSVSPPIPFKLNKLSFSYVAPFYEYPKSVVYQTYLEGLDDNWSQWTKEAQKEYNFLPSGEYTFKVRAKNIYDKIGKEAAFDFTIKPPWYRSFPMYFVYATLLVLIIYTFIRIKNDQRKKSMEKLKIAHKREIELQKIKFEEKRLKAKNEKIKKDNKYLKENLESQNKELASSAMQMVQVDNQLLQLKKSLDEIYNQSEGSIRKQLRSTIKTLDDQIKGDNNWKHFETHFNQIHDNSLERLKDEYPNLNHREIRLCAYLKLNLSSKEIAPLMGISYRGVESLRFRVRKKMGLDTSVNLTDFIIRF</sequence>
<dbReference type="InterPro" id="IPR013783">
    <property type="entry name" value="Ig-like_fold"/>
</dbReference>
<comment type="caution">
    <text evidence="5">The sequence shown here is derived from an EMBL/GenBank/DDBJ whole genome shotgun (WGS) entry which is preliminary data.</text>
</comment>
<keyword evidence="2" id="KW-0472">Membrane</keyword>